<dbReference type="Pfam" id="PF03914">
    <property type="entry name" value="CBF"/>
    <property type="match status" value="1"/>
</dbReference>
<proteinExistence type="inferred from homology"/>
<dbReference type="GO" id="GO:0032040">
    <property type="term" value="C:small-subunit processome"/>
    <property type="evidence" value="ECO:0007669"/>
    <property type="project" value="TreeGrafter"/>
</dbReference>
<reference evidence="3" key="2">
    <citation type="submission" date="2017-10" db="EMBL/GenBank/DDBJ databases">
        <title>Ladona fulva Genome sequencing and assembly.</title>
        <authorList>
            <person name="Murali S."/>
            <person name="Richards S."/>
            <person name="Bandaranaike D."/>
            <person name="Bellair M."/>
            <person name="Blankenburg K."/>
            <person name="Chao H."/>
            <person name="Dinh H."/>
            <person name="Doddapaneni H."/>
            <person name="Dugan-Rocha S."/>
            <person name="Elkadiri S."/>
            <person name="Gnanaolivu R."/>
            <person name="Hernandez B."/>
            <person name="Skinner E."/>
            <person name="Javaid M."/>
            <person name="Lee S."/>
            <person name="Li M."/>
            <person name="Ming W."/>
            <person name="Munidasa M."/>
            <person name="Muniz J."/>
            <person name="Nguyen L."/>
            <person name="Hughes D."/>
            <person name="Osuji N."/>
            <person name="Pu L.-L."/>
            <person name="Puazo M."/>
            <person name="Qu C."/>
            <person name="Quiroz J."/>
            <person name="Raj R."/>
            <person name="Weissenberger G."/>
            <person name="Xin Y."/>
            <person name="Zou X."/>
            <person name="Han Y."/>
            <person name="Worley K."/>
            <person name="Muzny D."/>
            <person name="Gibbs R."/>
        </authorList>
    </citation>
    <scope>NUCLEOTIDE SEQUENCE</scope>
    <source>
        <strain evidence="3">Sampled in the wild</strain>
    </source>
</reference>
<dbReference type="GO" id="GO:0030692">
    <property type="term" value="C:Noc4p-Nop14p complex"/>
    <property type="evidence" value="ECO:0007669"/>
    <property type="project" value="TreeGrafter"/>
</dbReference>
<gene>
    <name evidence="3" type="ORF">J437_LFUL010404</name>
</gene>
<evidence type="ECO:0000259" key="2">
    <source>
        <dbReference type="Pfam" id="PF03914"/>
    </source>
</evidence>
<evidence type="ECO:0000313" key="3">
    <source>
        <dbReference type="EMBL" id="KAG8230153.1"/>
    </source>
</evidence>
<dbReference type="PANTHER" id="PTHR12455">
    <property type="entry name" value="NUCLEOLAR COMPLEX PROTEIN 4"/>
    <property type="match status" value="1"/>
</dbReference>
<dbReference type="AlphaFoldDB" id="A0A8K0K957"/>
<evidence type="ECO:0000256" key="1">
    <source>
        <dbReference type="ARBA" id="ARBA00007797"/>
    </source>
</evidence>
<reference evidence="3" key="1">
    <citation type="submission" date="2013-04" db="EMBL/GenBank/DDBJ databases">
        <authorList>
            <person name="Qu J."/>
            <person name="Murali S.C."/>
            <person name="Bandaranaike D."/>
            <person name="Bellair M."/>
            <person name="Blankenburg K."/>
            <person name="Chao H."/>
            <person name="Dinh H."/>
            <person name="Doddapaneni H."/>
            <person name="Downs B."/>
            <person name="Dugan-Rocha S."/>
            <person name="Elkadiri S."/>
            <person name="Gnanaolivu R.D."/>
            <person name="Hernandez B."/>
            <person name="Javaid M."/>
            <person name="Jayaseelan J.C."/>
            <person name="Lee S."/>
            <person name="Li M."/>
            <person name="Ming W."/>
            <person name="Munidasa M."/>
            <person name="Muniz J."/>
            <person name="Nguyen L."/>
            <person name="Ongeri F."/>
            <person name="Osuji N."/>
            <person name="Pu L.-L."/>
            <person name="Puazo M."/>
            <person name="Qu C."/>
            <person name="Quiroz J."/>
            <person name="Raj R."/>
            <person name="Weissenberger G."/>
            <person name="Xin Y."/>
            <person name="Zou X."/>
            <person name="Han Y."/>
            <person name="Richards S."/>
            <person name="Worley K."/>
            <person name="Muzny D."/>
            <person name="Gibbs R."/>
        </authorList>
    </citation>
    <scope>NUCLEOTIDE SEQUENCE</scope>
    <source>
        <strain evidence="3">Sampled in the wild</strain>
    </source>
</reference>
<dbReference type="PANTHER" id="PTHR12455:SF0">
    <property type="entry name" value="NUCLEOLAR COMPLEX PROTEIN 4 HOMOLOG"/>
    <property type="match status" value="1"/>
</dbReference>
<dbReference type="GO" id="GO:0042254">
    <property type="term" value="P:ribosome biogenesis"/>
    <property type="evidence" value="ECO:0007669"/>
    <property type="project" value="InterPro"/>
</dbReference>
<dbReference type="EMBL" id="KZ308468">
    <property type="protein sequence ID" value="KAG8230153.1"/>
    <property type="molecule type" value="Genomic_DNA"/>
</dbReference>
<protein>
    <recommendedName>
        <fullName evidence="2">CCAAT-binding factor domain-containing protein</fullName>
    </recommendedName>
</protein>
<dbReference type="Proteomes" id="UP000792457">
    <property type="component" value="Unassembled WGS sequence"/>
</dbReference>
<dbReference type="OrthoDB" id="10263185at2759"/>
<accession>A0A8K0K957</accession>
<keyword evidence="4" id="KW-1185">Reference proteome</keyword>
<comment type="similarity">
    <text evidence="1">Belongs to the CBF/MAK21 family.</text>
</comment>
<sequence length="187" mass="21088">MQGGPTSLLALQGVFILIQKHNLDYPNIYAKLYSLFEPSIFSTKYKTRLFYLADIFLTSTHLPEMMVASFAKRLSRLALIAPPHDIILILAFVGNLILRHPGLKKMVDHPGGGTVESDPFLEEEEDPMKTHALDSSLWEIKSLQSHVLPNVATAARFIDHPLPSVEWDLEPLLEGRIEKVLCHIFAF</sequence>
<dbReference type="InterPro" id="IPR005612">
    <property type="entry name" value="CCAAT-binding_factor"/>
</dbReference>
<dbReference type="InterPro" id="IPR027193">
    <property type="entry name" value="Noc4"/>
</dbReference>
<evidence type="ECO:0000313" key="4">
    <source>
        <dbReference type="Proteomes" id="UP000792457"/>
    </source>
</evidence>
<organism evidence="3 4">
    <name type="scientific">Ladona fulva</name>
    <name type="common">Scarce chaser dragonfly</name>
    <name type="synonym">Libellula fulva</name>
    <dbReference type="NCBI Taxonomy" id="123851"/>
    <lineage>
        <taxon>Eukaryota</taxon>
        <taxon>Metazoa</taxon>
        <taxon>Ecdysozoa</taxon>
        <taxon>Arthropoda</taxon>
        <taxon>Hexapoda</taxon>
        <taxon>Insecta</taxon>
        <taxon>Pterygota</taxon>
        <taxon>Palaeoptera</taxon>
        <taxon>Odonata</taxon>
        <taxon>Epiprocta</taxon>
        <taxon>Anisoptera</taxon>
        <taxon>Libelluloidea</taxon>
        <taxon>Libellulidae</taxon>
        <taxon>Ladona</taxon>
    </lineage>
</organism>
<comment type="caution">
    <text evidence="3">The sequence shown here is derived from an EMBL/GenBank/DDBJ whole genome shotgun (WGS) entry which is preliminary data.</text>
</comment>
<name>A0A8K0K957_LADFU</name>
<feature type="domain" description="CCAAT-binding factor" evidence="2">
    <location>
        <begin position="7"/>
        <end position="155"/>
    </location>
</feature>